<dbReference type="GO" id="GO:0046872">
    <property type="term" value="F:metal ion binding"/>
    <property type="evidence" value="ECO:0007669"/>
    <property type="project" value="UniProtKB-KW"/>
</dbReference>
<dbReference type="Pfam" id="PF05875">
    <property type="entry name" value="Ceramidase"/>
    <property type="match status" value="1"/>
</dbReference>
<gene>
    <name evidence="16" type="ORF">CTheo_7081</name>
</gene>
<feature type="binding site" evidence="12">
    <location>
        <position position="326"/>
    </location>
    <ligand>
        <name>Zn(2+)</name>
        <dbReference type="ChEBI" id="CHEBI:29105"/>
        <note>catalytic</note>
    </ligand>
</feature>
<dbReference type="InterPro" id="IPR008901">
    <property type="entry name" value="ACER"/>
</dbReference>
<evidence type="ECO:0000256" key="14">
    <source>
        <dbReference type="SAM" id="MobiDB-lite"/>
    </source>
</evidence>
<dbReference type="InterPro" id="IPR001388">
    <property type="entry name" value="Synaptobrevin-like"/>
</dbReference>
<dbReference type="GO" id="GO:0016192">
    <property type="term" value="P:vesicle-mediated transport"/>
    <property type="evidence" value="ECO:0007669"/>
    <property type="project" value="InterPro"/>
</dbReference>
<organism evidence="16 17">
    <name type="scientific">Ceratobasidium theobromae</name>
    <dbReference type="NCBI Taxonomy" id="1582974"/>
    <lineage>
        <taxon>Eukaryota</taxon>
        <taxon>Fungi</taxon>
        <taxon>Dikarya</taxon>
        <taxon>Basidiomycota</taxon>
        <taxon>Agaricomycotina</taxon>
        <taxon>Agaricomycetes</taxon>
        <taxon>Cantharellales</taxon>
        <taxon>Ceratobasidiaceae</taxon>
        <taxon>Ceratobasidium</taxon>
    </lineage>
</organism>
<evidence type="ECO:0000256" key="3">
    <source>
        <dbReference type="ARBA" id="ARBA00009780"/>
    </source>
</evidence>
<evidence type="ECO:0000256" key="6">
    <source>
        <dbReference type="ARBA" id="ARBA00022801"/>
    </source>
</evidence>
<keyword evidence="5" id="KW-0812">Transmembrane</keyword>
<evidence type="ECO:0000256" key="7">
    <source>
        <dbReference type="ARBA" id="ARBA00022927"/>
    </source>
</evidence>
<evidence type="ECO:0000256" key="12">
    <source>
        <dbReference type="PIRSR" id="PIRSR608901-2"/>
    </source>
</evidence>
<dbReference type="GO" id="GO:0046513">
    <property type="term" value="P:ceramide biosynthetic process"/>
    <property type="evidence" value="ECO:0007669"/>
    <property type="project" value="TreeGrafter"/>
</dbReference>
<evidence type="ECO:0000256" key="9">
    <source>
        <dbReference type="ARBA" id="ARBA00023136"/>
    </source>
</evidence>
<keyword evidence="8" id="KW-1133">Transmembrane helix</keyword>
<dbReference type="AlphaFoldDB" id="A0A5N5QD77"/>
<feature type="compositionally biased region" description="Basic and acidic residues" evidence="14">
    <location>
        <begin position="89"/>
        <end position="110"/>
    </location>
</feature>
<sequence>MTLDETFCLARLIVDCRQVCKKLRIRRKHPPPLGRYIVDEPKDRRIAAPQDITSIFEQGEVRVGAKLSAGVTFEPNHDAESYPRTGRTGVDDPRREPDRKAGFFHSRLDDPVQDPAEQLEADMTENAIYISGGSPATAYGSEDGFSGQIGKYNTAPPVDALNQAQQELAQVKDIMVHNVEQILSRGERIELLVDKTDNMATQSHAFRRGARTIRRQQFWRNQRIVALSVFVGLTRPKDIWCVGKPHGHDRLVRGKSSIAARLRLSQQDNYTHSAYVAEWYNTMSNIPFVLLGLFGAFSARHIPDPARHAAPSIGVAVIGLGSAVFHATLKWHAQVLLDELPMIFLVSLMLYIPSQPLLARSSKSNVSGIPLTPSLYYPNPLLHQVCFAIINLSNTYRTILLFNSAPSTIPHSDLRAAKHYLVSGTLLFIVAFGIWNLDNVYCDTWTWIRSSYLVLGPITQGHAWWHLLTGLGCARITVGTSYLIVSRKYPGVFELTPPVLGLVPVIRQRGKKE</sequence>
<evidence type="ECO:0000313" key="17">
    <source>
        <dbReference type="Proteomes" id="UP000383932"/>
    </source>
</evidence>
<reference evidence="16 17" key="1">
    <citation type="journal article" date="2019" name="Fungal Biol. Biotechnol.">
        <title>Draft genome sequence of fastidious pathogen Ceratobasidium theobromae, which causes vascular-streak dieback in Theobroma cacao.</title>
        <authorList>
            <person name="Ali S.S."/>
            <person name="Asman A."/>
            <person name="Shao J."/>
            <person name="Firmansyah A.P."/>
            <person name="Susilo A.W."/>
            <person name="Rosmana A."/>
            <person name="McMahon P."/>
            <person name="Junaid M."/>
            <person name="Guest D."/>
            <person name="Kheng T.Y."/>
            <person name="Meinhardt L.W."/>
            <person name="Bailey B.A."/>
        </authorList>
    </citation>
    <scope>NUCLEOTIDE SEQUENCE [LARGE SCALE GENOMIC DNA]</scope>
    <source>
        <strain evidence="16 17">CT2</strain>
    </source>
</reference>
<keyword evidence="6" id="KW-0378">Hydrolase</keyword>
<dbReference type="EMBL" id="SSOP01000264">
    <property type="protein sequence ID" value="KAB5589483.1"/>
    <property type="molecule type" value="Genomic_DNA"/>
</dbReference>
<feature type="binding site" evidence="12">
    <location>
        <position position="466"/>
    </location>
    <ligand>
        <name>Zn(2+)</name>
        <dbReference type="ChEBI" id="CHEBI:29105"/>
        <note>catalytic</note>
    </ligand>
</feature>
<evidence type="ECO:0000259" key="15">
    <source>
        <dbReference type="PROSITE" id="PS50892"/>
    </source>
</evidence>
<keyword evidence="11" id="KW-0106">Calcium</keyword>
<evidence type="ECO:0000256" key="5">
    <source>
        <dbReference type="ARBA" id="ARBA00022692"/>
    </source>
</evidence>
<dbReference type="CDD" id="cd15843">
    <property type="entry name" value="R-SNARE"/>
    <property type="match status" value="1"/>
</dbReference>
<dbReference type="Pfam" id="PF00957">
    <property type="entry name" value="Synaptobrevin"/>
    <property type="match status" value="1"/>
</dbReference>
<dbReference type="PRINTS" id="PR00219">
    <property type="entry name" value="SYNAPTOBREVN"/>
</dbReference>
<name>A0A5N5QD77_9AGAM</name>
<dbReference type="PANTHER" id="PTHR46187:SF3">
    <property type="entry name" value="ALKALINE CERAMIDASE 3"/>
    <property type="match status" value="1"/>
</dbReference>
<evidence type="ECO:0000313" key="16">
    <source>
        <dbReference type="EMBL" id="KAB5589483.1"/>
    </source>
</evidence>
<keyword evidence="11" id="KW-0479">Metal-binding</keyword>
<feature type="region of interest" description="Disordered" evidence="14">
    <location>
        <begin position="74"/>
        <end position="111"/>
    </location>
</feature>
<comment type="similarity">
    <text evidence="3">Belongs to the alkaline ceramidase family.</text>
</comment>
<proteinExistence type="inferred from homology"/>
<dbReference type="GO" id="GO:0005789">
    <property type="term" value="C:endoplasmic reticulum membrane"/>
    <property type="evidence" value="ECO:0007669"/>
    <property type="project" value="TreeGrafter"/>
</dbReference>
<evidence type="ECO:0000256" key="1">
    <source>
        <dbReference type="ARBA" id="ARBA00004141"/>
    </source>
</evidence>
<evidence type="ECO:0000256" key="11">
    <source>
        <dbReference type="PIRSR" id="PIRSR608901-1"/>
    </source>
</evidence>
<comment type="similarity">
    <text evidence="2">Belongs to the synaptobrevin family.</text>
</comment>
<feature type="binding site" evidence="11">
    <location>
        <position position="278"/>
    </location>
    <ligand>
        <name>Ca(2+)</name>
        <dbReference type="ChEBI" id="CHEBI:29108"/>
    </ligand>
</feature>
<dbReference type="GO" id="GO:0015031">
    <property type="term" value="P:protein transport"/>
    <property type="evidence" value="ECO:0007669"/>
    <property type="project" value="UniProtKB-KW"/>
</dbReference>
<keyword evidence="7" id="KW-0653">Protein transport</keyword>
<dbReference type="InterPro" id="IPR042855">
    <property type="entry name" value="V_SNARE_CC"/>
</dbReference>
<dbReference type="SUPFAM" id="SSF58038">
    <property type="entry name" value="SNARE fusion complex"/>
    <property type="match status" value="1"/>
</dbReference>
<keyword evidence="12" id="KW-0862">Zinc</keyword>
<dbReference type="PANTHER" id="PTHR46187">
    <property type="entry name" value="ALKALINE CERAMIDASE 3"/>
    <property type="match status" value="1"/>
</dbReference>
<feature type="binding site" evidence="11">
    <location>
        <position position="269"/>
    </location>
    <ligand>
        <name>Ca(2+)</name>
        <dbReference type="ChEBI" id="CHEBI:29108"/>
    </ligand>
</feature>
<comment type="caution">
    <text evidence="16">The sequence shown here is derived from an EMBL/GenBank/DDBJ whole genome shotgun (WGS) entry which is preliminary data.</text>
</comment>
<comment type="subcellular location">
    <subcellularLocation>
        <location evidence="10">Endomembrane system</location>
        <topology evidence="10">Single-pass type IV membrane protein</topology>
    </subcellularLocation>
    <subcellularLocation>
        <location evidence="1">Membrane</location>
        <topology evidence="1">Multi-pass membrane protein</topology>
    </subcellularLocation>
</comment>
<keyword evidence="17" id="KW-1185">Reference proteome</keyword>
<keyword evidence="13" id="KW-0175">Coiled coil</keyword>
<evidence type="ECO:0000256" key="13">
    <source>
        <dbReference type="PROSITE-ProRule" id="PRU00290"/>
    </source>
</evidence>
<evidence type="ECO:0000256" key="8">
    <source>
        <dbReference type="ARBA" id="ARBA00022989"/>
    </source>
</evidence>
<dbReference type="GO" id="GO:0046514">
    <property type="term" value="P:ceramide catabolic process"/>
    <property type="evidence" value="ECO:0007669"/>
    <property type="project" value="TreeGrafter"/>
</dbReference>
<keyword evidence="9" id="KW-0472">Membrane</keyword>
<dbReference type="OrthoDB" id="187171at2759"/>
<comment type="cofactor">
    <cofactor evidence="12">
        <name>Zn(2+)</name>
        <dbReference type="ChEBI" id="CHEBI:29105"/>
    </cofactor>
</comment>
<dbReference type="Proteomes" id="UP000383932">
    <property type="component" value="Unassembled WGS sequence"/>
</dbReference>
<evidence type="ECO:0000256" key="2">
    <source>
        <dbReference type="ARBA" id="ARBA00008025"/>
    </source>
</evidence>
<dbReference type="GO" id="GO:0016811">
    <property type="term" value="F:hydrolase activity, acting on carbon-nitrogen (but not peptide) bonds, in linear amides"/>
    <property type="evidence" value="ECO:0007669"/>
    <property type="project" value="InterPro"/>
</dbReference>
<evidence type="ECO:0000256" key="10">
    <source>
        <dbReference type="ARBA" id="ARBA00046280"/>
    </source>
</evidence>
<dbReference type="Gene3D" id="1.20.5.110">
    <property type="match status" value="1"/>
</dbReference>
<evidence type="ECO:0000256" key="4">
    <source>
        <dbReference type="ARBA" id="ARBA00022448"/>
    </source>
</evidence>
<keyword evidence="4" id="KW-0813">Transport</keyword>
<accession>A0A5N5QD77</accession>
<feature type="domain" description="V-SNARE coiled-coil homology" evidence="15">
    <location>
        <begin position="160"/>
        <end position="220"/>
    </location>
</feature>
<dbReference type="PROSITE" id="PS50892">
    <property type="entry name" value="V_SNARE"/>
    <property type="match status" value="1"/>
</dbReference>
<feature type="binding site" evidence="12">
    <location>
        <position position="462"/>
    </location>
    <ligand>
        <name>Zn(2+)</name>
        <dbReference type="ChEBI" id="CHEBI:29105"/>
        <note>catalytic</note>
    </ligand>
</feature>
<dbReference type="FunFam" id="1.20.5.110:FF:000004">
    <property type="entry name" value="Vesicle-associated membrane protein 7"/>
    <property type="match status" value="1"/>
</dbReference>
<protein>
    <submittedName>
        <fullName evidence="16">Vesicle-associated membrane protein 7B</fullName>
    </submittedName>
</protein>